<sequence>MNNRLRRDRIQPQRHKLDPIEEKTLLRYVIEQDSRGFPLRLASVEDMANLLLRTRNGTPVGKHWAKRFIDSQPTLKTNLIVHMIIKGHFKRTRRLFRSGSRC</sequence>
<dbReference type="Pfam" id="PF03221">
    <property type="entry name" value="HTH_Tnp_Tc5"/>
    <property type="match status" value="1"/>
</dbReference>
<comment type="caution">
    <text evidence="3">The sequence shown here is derived from an EMBL/GenBank/DDBJ whole genome shotgun (WGS) entry which is preliminary data.</text>
</comment>
<accession>A0AAD9EG63</accession>
<dbReference type="AlphaFoldDB" id="A0AAD9EG63"/>
<dbReference type="GO" id="GO:0003677">
    <property type="term" value="F:DNA binding"/>
    <property type="evidence" value="ECO:0007669"/>
    <property type="project" value="UniProtKB-KW"/>
</dbReference>
<evidence type="ECO:0000313" key="4">
    <source>
        <dbReference type="Proteomes" id="UP001243330"/>
    </source>
</evidence>
<evidence type="ECO:0000256" key="1">
    <source>
        <dbReference type="ARBA" id="ARBA00023125"/>
    </source>
</evidence>
<dbReference type="InterPro" id="IPR006600">
    <property type="entry name" value="HTH_CenpB_DNA-bd_dom"/>
</dbReference>
<keyword evidence="4" id="KW-1185">Reference proteome</keyword>
<evidence type="ECO:0000313" key="3">
    <source>
        <dbReference type="EMBL" id="KAK1843586.1"/>
    </source>
</evidence>
<feature type="domain" description="HTH CENPB-type" evidence="2">
    <location>
        <begin position="9"/>
        <end position="78"/>
    </location>
</feature>
<proteinExistence type="predicted"/>
<evidence type="ECO:0000259" key="2">
    <source>
        <dbReference type="PROSITE" id="PS51253"/>
    </source>
</evidence>
<organism evidence="3 4">
    <name type="scientific">Colletotrichum chrysophilum</name>
    <dbReference type="NCBI Taxonomy" id="1836956"/>
    <lineage>
        <taxon>Eukaryota</taxon>
        <taxon>Fungi</taxon>
        <taxon>Dikarya</taxon>
        <taxon>Ascomycota</taxon>
        <taxon>Pezizomycotina</taxon>
        <taxon>Sordariomycetes</taxon>
        <taxon>Hypocreomycetidae</taxon>
        <taxon>Glomerellales</taxon>
        <taxon>Glomerellaceae</taxon>
        <taxon>Colletotrichum</taxon>
        <taxon>Colletotrichum gloeosporioides species complex</taxon>
    </lineage>
</organism>
<dbReference type="PROSITE" id="PS51253">
    <property type="entry name" value="HTH_CENPB"/>
    <property type="match status" value="1"/>
</dbReference>
<protein>
    <submittedName>
        <fullName evidence="3">Transposase</fullName>
    </submittedName>
</protein>
<name>A0AAD9EG63_9PEZI</name>
<dbReference type="Proteomes" id="UP001243330">
    <property type="component" value="Unassembled WGS sequence"/>
</dbReference>
<keyword evidence="1" id="KW-0238">DNA-binding</keyword>
<reference evidence="3" key="1">
    <citation type="submission" date="2023-01" db="EMBL/GenBank/DDBJ databases">
        <title>Colletotrichum chrysophilum M932 genome sequence.</title>
        <authorList>
            <person name="Baroncelli R."/>
        </authorList>
    </citation>
    <scope>NUCLEOTIDE SEQUENCE</scope>
    <source>
        <strain evidence="3">M932</strain>
    </source>
</reference>
<gene>
    <name evidence="3" type="ORF">CCHR01_13778</name>
</gene>
<dbReference type="EMBL" id="JAQOWY010000350">
    <property type="protein sequence ID" value="KAK1843586.1"/>
    <property type="molecule type" value="Genomic_DNA"/>
</dbReference>